<comment type="similarity">
    <text evidence="3">Belongs to the anti-Pycsar protein Apyc1 family.</text>
</comment>
<evidence type="ECO:0000259" key="6">
    <source>
        <dbReference type="Pfam" id="PF12706"/>
    </source>
</evidence>
<dbReference type="EMBL" id="KC977571">
    <property type="protein sequence ID" value="AGO84666.1"/>
    <property type="molecule type" value="Genomic_DNA"/>
</dbReference>
<dbReference type="SUPFAM" id="SSF56281">
    <property type="entry name" value="Metallo-hydrolase/oxidoreductase"/>
    <property type="match status" value="1"/>
</dbReference>
<dbReference type="InterPro" id="IPR001279">
    <property type="entry name" value="Metallo-B-lactamas"/>
</dbReference>
<comment type="function">
    <text evidence="2">Counteracts the host Pycsar antiviral defense system. Phosphodiesterase that enables metal-dependent hydrolysis of host cyclic nucleotide Pycsar defense signals such as cCMP and cUMP.</text>
</comment>
<evidence type="ECO:0000256" key="4">
    <source>
        <dbReference type="ARBA" id="ARBA00034340"/>
    </source>
</evidence>
<comment type="catalytic activity">
    <reaction evidence="1">
        <text>3',5'-cyclic CMP + H2O = CMP + H(+)</text>
        <dbReference type="Rhea" id="RHEA:72675"/>
        <dbReference type="ChEBI" id="CHEBI:15377"/>
        <dbReference type="ChEBI" id="CHEBI:15378"/>
        <dbReference type="ChEBI" id="CHEBI:58003"/>
        <dbReference type="ChEBI" id="CHEBI:60377"/>
    </reaction>
    <physiologicalReaction direction="left-to-right" evidence="1">
        <dbReference type="Rhea" id="RHEA:72676"/>
    </physiologicalReaction>
</comment>
<evidence type="ECO:0000313" key="8">
    <source>
        <dbReference type="Proteomes" id="UP000204584"/>
    </source>
</evidence>
<dbReference type="InterPro" id="IPR036866">
    <property type="entry name" value="RibonucZ/Hydroxyglut_hydro"/>
</dbReference>
<evidence type="ECO:0000256" key="3">
    <source>
        <dbReference type="ARBA" id="ARBA00034308"/>
    </source>
</evidence>
<dbReference type="RefSeq" id="YP_008437739.1">
    <property type="nucleotide sequence ID" value="NC_022098.1"/>
</dbReference>
<feature type="domain" description="Metallo-beta-lactamase" evidence="6">
    <location>
        <begin position="90"/>
        <end position="329"/>
    </location>
</feature>
<protein>
    <recommendedName>
        <fullName evidence="4">Anti-Pycsar protein Apyc1</fullName>
    </recommendedName>
</protein>
<dbReference type="PANTHER" id="PTHR46018">
    <property type="entry name" value="ZINC PHOSPHODIESTERASE ELAC PROTEIN 1"/>
    <property type="match status" value="1"/>
</dbReference>
<dbReference type="PANTHER" id="PTHR46018:SF2">
    <property type="entry name" value="ZINC PHOSPHODIESTERASE ELAC PROTEIN 1"/>
    <property type="match status" value="1"/>
</dbReference>
<evidence type="ECO:0000313" key="7">
    <source>
        <dbReference type="EMBL" id="AGO84666.1"/>
    </source>
</evidence>
<keyword evidence="8" id="KW-1185">Reference proteome</keyword>
<name>S4VYV9_9VIRU</name>
<dbReference type="Pfam" id="PF12706">
    <property type="entry name" value="Lactamase_B_2"/>
    <property type="match status" value="1"/>
</dbReference>
<evidence type="ECO:0000256" key="5">
    <source>
        <dbReference type="ARBA" id="ARBA00048505"/>
    </source>
</evidence>
<dbReference type="Proteomes" id="UP000204584">
    <property type="component" value="Segment"/>
</dbReference>
<dbReference type="GO" id="GO:0042781">
    <property type="term" value="F:3'-tRNA processing endoribonuclease activity"/>
    <property type="evidence" value="ECO:0007669"/>
    <property type="project" value="TreeGrafter"/>
</dbReference>
<gene>
    <name evidence="7" type="ORF">psal_cds_706</name>
</gene>
<organism evidence="7 8">
    <name type="scientific">Pandoravirus salinus</name>
    <dbReference type="NCBI Taxonomy" id="1349410"/>
    <lineage>
        <taxon>Viruses</taxon>
        <taxon>Pandoravirus</taxon>
    </lineage>
</organism>
<dbReference type="GeneID" id="16606453"/>
<proteinExistence type="inferred from homology"/>
<evidence type="ECO:0000256" key="1">
    <source>
        <dbReference type="ARBA" id="ARBA00034221"/>
    </source>
</evidence>
<accession>S4VYV9</accession>
<dbReference type="Gene3D" id="3.60.15.10">
    <property type="entry name" value="Ribonuclease Z/Hydroxyacylglutathione hydrolase-like"/>
    <property type="match status" value="1"/>
</dbReference>
<dbReference type="KEGG" id="vg:16606453"/>
<reference evidence="7 8" key="1">
    <citation type="journal article" date="2013" name="Science">
        <title>Pandoraviruses: amoeba viruses with genomes up to 2.5 Mb reaching that of parasitic eukaryotes.</title>
        <authorList>
            <person name="Philippe N."/>
            <person name="Legendre M."/>
            <person name="Doutre G."/>
            <person name="Coute Y."/>
            <person name="Poirot O."/>
            <person name="Lescot M."/>
            <person name="Arslan D."/>
            <person name="Seltzer V."/>
            <person name="Bertaux L."/>
            <person name="Bruley C."/>
            <person name="Garin J."/>
            <person name="Claverie J.M."/>
            <person name="Abergel C."/>
        </authorList>
    </citation>
    <scope>NUCLEOTIDE SEQUENCE [LARGE SCALE GENOMIC DNA]</scope>
</reference>
<sequence length="366" mass="40217">MNYYALFFLVLVALATVGANCSGGWRKREYASCSAVASECKSALCDTTRNRSRLWDRWTGIDIMTHGTGTPYPTHTNRYATGFVLPDGTYLLIDAGTGVARDLGTYKCQDWTVKLRHLAMTHYHSDHVGDMGFLLNIGYVNGRRGPANAVKTYGPQGLEGMASALRAFYTPDAFARVTKIINGTCHFVATPGNADSLLFTTHEFNVNASTPILPVFSHAGVNVTTMLVPHNSMFPAVGYVLQTDDVKIVVSGDTAYSPLIESLAADADYLIHEVMNRTFILEEHQLYVEQGNPKAETFFCNVPNAHTHIDEVAQLAQTARVKNLILTHIVPQMDADALTEAIRAAGYTYGNVYVADDGDYWKVLRS</sequence>
<comment type="catalytic activity">
    <reaction evidence="5">
        <text>3',5'-cyclic UMP + H2O = UMP + H(+)</text>
        <dbReference type="Rhea" id="RHEA:70575"/>
        <dbReference type="ChEBI" id="CHEBI:15377"/>
        <dbReference type="ChEBI" id="CHEBI:15378"/>
        <dbReference type="ChEBI" id="CHEBI:57865"/>
        <dbReference type="ChEBI" id="CHEBI:184387"/>
    </reaction>
    <physiologicalReaction direction="left-to-right" evidence="5">
        <dbReference type="Rhea" id="RHEA:70576"/>
    </physiologicalReaction>
</comment>
<evidence type="ECO:0000256" key="2">
    <source>
        <dbReference type="ARBA" id="ARBA00034293"/>
    </source>
</evidence>